<dbReference type="Proteomes" id="UP000176944">
    <property type="component" value="Chromosome"/>
</dbReference>
<protein>
    <submittedName>
        <fullName evidence="1">Uncharacterized protein</fullName>
    </submittedName>
</protein>
<organism evidence="1">
    <name type="scientific">Moorena producens (strain JHB)</name>
    <dbReference type="NCBI Taxonomy" id="1454205"/>
    <lineage>
        <taxon>Bacteria</taxon>
        <taxon>Bacillati</taxon>
        <taxon>Cyanobacteriota</taxon>
        <taxon>Cyanophyceae</taxon>
        <taxon>Coleofasciculales</taxon>
        <taxon>Coleofasciculaceae</taxon>
        <taxon>Moorena</taxon>
    </lineage>
</organism>
<reference evidence="1" key="1">
    <citation type="journal article" date="2017" name="Proc. Natl. Acad. Sci. U.S.A.">
        <title>Comparative genomics uncovers the prolific and distinctive metabolic potential of the cyanobacterial genus Moorea.</title>
        <authorList>
            <person name="Leao T."/>
            <person name="Castelao G."/>
            <person name="Korobeynikov A."/>
            <person name="Monroe E.A."/>
            <person name="Podell S."/>
            <person name="Glukhov E."/>
            <person name="Allen E.E."/>
            <person name="Gerwick W.H."/>
            <person name="Gerwick L."/>
        </authorList>
    </citation>
    <scope>NUCLEOTIDE SEQUENCE</scope>
    <source>
        <strain evidence="1">JHB</strain>
    </source>
</reference>
<dbReference type="AlphaFoldDB" id="A0A1D9G8V5"/>
<reference evidence="1" key="2">
    <citation type="submission" date="2022-10" db="EMBL/GenBank/DDBJ databases">
        <authorList>
            <person name="Ngo T.-E."/>
        </authorList>
    </citation>
    <scope>NUCLEOTIDE SEQUENCE</scope>
    <source>
        <strain evidence="1">JHB</strain>
    </source>
</reference>
<gene>
    <name evidence="1" type="ORF">BJP36_32765</name>
</gene>
<name>A0A1D9G8V5_MOOP1</name>
<sequence length="93" mass="10454">MPELIEAKSSRKRSIILAMIVARILDTRSKFATARGLNKETFFSSLSKLLGLEYASEDELYEALDWLLARQESLENKLAKKHLSEGSLAGLKL</sequence>
<proteinExistence type="predicted"/>
<dbReference type="EMBL" id="CP017708">
    <property type="protein sequence ID" value="AOY83991.2"/>
    <property type="molecule type" value="Genomic_DNA"/>
</dbReference>
<evidence type="ECO:0000313" key="1">
    <source>
        <dbReference type="EMBL" id="AOY83991.2"/>
    </source>
</evidence>
<accession>A0A1D9G8V5</accession>